<feature type="coiled-coil region" evidence="3">
    <location>
        <begin position="72"/>
        <end position="148"/>
    </location>
</feature>
<comment type="similarity">
    <text evidence="1">Belongs to the LRRFIP family.</text>
</comment>
<dbReference type="eggNOG" id="ENOG502S6W1">
    <property type="taxonomic scope" value="Eukaryota"/>
</dbReference>
<dbReference type="InParanoid" id="W5M931"/>
<reference evidence="5" key="2">
    <citation type="submission" date="2025-08" db="UniProtKB">
        <authorList>
            <consortium name="Ensembl"/>
        </authorList>
    </citation>
    <scope>IDENTIFICATION</scope>
</reference>
<evidence type="ECO:0000313" key="6">
    <source>
        <dbReference type="Proteomes" id="UP000018468"/>
    </source>
</evidence>
<dbReference type="Bgee" id="ENSLOCG00000004096">
    <property type="expression patterns" value="Expressed in zone of skin and 13 other cell types or tissues"/>
</dbReference>
<feature type="compositionally biased region" description="Basic and acidic residues" evidence="4">
    <location>
        <begin position="21"/>
        <end position="38"/>
    </location>
</feature>
<keyword evidence="6" id="KW-1185">Reference proteome</keyword>
<reference evidence="6" key="1">
    <citation type="submission" date="2011-12" db="EMBL/GenBank/DDBJ databases">
        <title>The Draft Genome of Lepisosteus oculatus.</title>
        <authorList>
            <consortium name="The Broad Institute Genome Assembly &amp; Analysis Group"/>
            <consortium name="Computational R&amp;D Group"/>
            <consortium name="and Sequencing Platform"/>
            <person name="Di Palma F."/>
            <person name="Alfoldi J."/>
            <person name="Johnson J."/>
            <person name="Berlin A."/>
            <person name="Gnerre S."/>
            <person name="Jaffe D."/>
            <person name="MacCallum I."/>
            <person name="Young S."/>
            <person name="Walker B.J."/>
            <person name="Lander E.S."/>
            <person name="Lindblad-Toh K."/>
        </authorList>
    </citation>
    <scope>NUCLEOTIDE SEQUENCE [LARGE SCALE GENOMIC DNA]</scope>
</reference>
<dbReference type="AlphaFoldDB" id="W5M931"/>
<dbReference type="Ensembl" id="ENSLOCT00000004898.1">
    <property type="protein sequence ID" value="ENSLOCP00000004890.1"/>
    <property type="gene ID" value="ENSLOCG00000004096.1"/>
</dbReference>
<proteinExistence type="inferred from homology"/>
<dbReference type="Proteomes" id="UP000018468">
    <property type="component" value="Linkage group LG4"/>
</dbReference>
<keyword evidence="2 3" id="KW-0175">Coiled coil</keyword>
<dbReference type="STRING" id="7918.ENSLOCP00000004890"/>
<dbReference type="HOGENOM" id="CLU_119337_0_0_1"/>
<evidence type="ECO:0000313" key="5">
    <source>
        <dbReference type="Ensembl" id="ENSLOCP00000004890.1"/>
    </source>
</evidence>
<dbReference type="EMBL" id="AHAT01018626">
    <property type="status" value="NOT_ANNOTATED_CDS"/>
    <property type="molecule type" value="Genomic_DNA"/>
</dbReference>
<accession>W5M931</accession>
<dbReference type="GeneTree" id="ENSGT00650000094990"/>
<protein>
    <submittedName>
        <fullName evidence="5">Uncharacterized protein</fullName>
    </submittedName>
</protein>
<name>W5M931_LEPOC</name>
<evidence type="ECO:0000256" key="2">
    <source>
        <dbReference type="ARBA" id="ARBA00023054"/>
    </source>
</evidence>
<dbReference type="EMBL" id="AHAT01018627">
    <property type="status" value="NOT_ANNOTATED_CDS"/>
    <property type="molecule type" value="Genomic_DNA"/>
</dbReference>
<feature type="region of interest" description="Disordered" evidence="4">
    <location>
        <begin position="1"/>
        <end position="68"/>
    </location>
</feature>
<reference evidence="5" key="3">
    <citation type="submission" date="2025-09" db="UniProtKB">
        <authorList>
            <consortium name="Ensembl"/>
        </authorList>
    </citation>
    <scope>IDENTIFICATION</scope>
</reference>
<dbReference type="InterPro" id="IPR019139">
    <property type="entry name" value="LRRFIP1/2"/>
</dbReference>
<dbReference type="OMA" id="GTDAMME"/>
<dbReference type="Gene3D" id="1.20.5.4090">
    <property type="match status" value="1"/>
</dbReference>
<evidence type="ECO:0000256" key="3">
    <source>
        <dbReference type="SAM" id="Coils"/>
    </source>
</evidence>
<dbReference type="GO" id="GO:0006355">
    <property type="term" value="P:regulation of DNA-templated transcription"/>
    <property type="evidence" value="ECO:0007669"/>
    <property type="project" value="InterPro"/>
</dbReference>
<dbReference type="Pfam" id="PF09738">
    <property type="entry name" value="LRRFIP"/>
    <property type="match status" value="1"/>
</dbReference>
<evidence type="ECO:0000256" key="1">
    <source>
        <dbReference type="ARBA" id="ARBA00008275"/>
    </source>
</evidence>
<organism evidence="5 6">
    <name type="scientific">Lepisosteus oculatus</name>
    <name type="common">Spotted gar</name>
    <dbReference type="NCBI Taxonomy" id="7918"/>
    <lineage>
        <taxon>Eukaryota</taxon>
        <taxon>Metazoa</taxon>
        <taxon>Chordata</taxon>
        <taxon>Craniata</taxon>
        <taxon>Vertebrata</taxon>
        <taxon>Euteleostomi</taxon>
        <taxon>Actinopterygii</taxon>
        <taxon>Neopterygii</taxon>
        <taxon>Holostei</taxon>
        <taxon>Semionotiformes</taxon>
        <taxon>Lepisosteidae</taxon>
        <taxon>Lepisosteus</taxon>
    </lineage>
</organism>
<evidence type="ECO:0000256" key="4">
    <source>
        <dbReference type="SAM" id="MobiDB-lite"/>
    </source>
</evidence>
<sequence>AMPAGTERTGTPRKRGLSKGMSEDESLRHIMKEAEGSARRLPQADSKLGSGRKLERAETQSEEDLIMGHPEMPDLQESYDEALQDIRALELQREVLLFEVDCLRETLGEVEELLAEARREGTDAMMELERERQARTQLEIKLDILAQEVQRLRE</sequence>